<dbReference type="Pfam" id="PF03315">
    <property type="entry name" value="SDH_beta"/>
    <property type="match status" value="1"/>
</dbReference>
<comment type="cofactor">
    <cofactor evidence="1">
        <name>[4Fe-4S] cluster</name>
        <dbReference type="ChEBI" id="CHEBI:49883"/>
    </cofactor>
</comment>
<keyword evidence="6" id="KW-0411">Iron-sulfur</keyword>
<evidence type="ECO:0000259" key="8">
    <source>
        <dbReference type="Pfam" id="PF03315"/>
    </source>
</evidence>
<dbReference type="PANTHER" id="PTHR30182">
    <property type="entry name" value="L-SERINE DEHYDRATASE"/>
    <property type="match status" value="1"/>
</dbReference>
<dbReference type="PANTHER" id="PTHR30182:SF1">
    <property type="entry name" value="L-SERINE DEHYDRATASE 1"/>
    <property type="match status" value="1"/>
</dbReference>
<dbReference type="GO" id="GO:0046872">
    <property type="term" value="F:metal ion binding"/>
    <property type="evidence" value="ECO:0007669"/>
    <property type="project" value="UniProtKB-KW"/>
</dbReference>
<evidence type="ECO:0000256" key="5">
    <source>
        <dbReference type="ARBA" id="ARBA00023004"/>
    </source>
</evidence>
<dbReference type="InterPro" id="IPR005131">
    <property type="entry name" value="Ser_deHydtase_bsu"/>
</dbReference>
<protein>
    <recommendedName>
        <fullName evidence="8">Serine dehydratase beta chain domain-containing protein</fullName>
    </recommendedName>
</protein>
<reference evidence="9" key="1">
    <citation type="journal article" date="2014" name="Front. Microbiol.">
        <title>High frequency of phylogenetically diverse reductive dehalogenase-homologous genes in deep subseafloor sedimentary metagenomes.</title>
        <authorList>
            <person name="Kawai M."/>
            <person name="Futagami T."/>
            <person name="Toyoda A."/>
            <person name="Takaki Y."/>
            <person name="Nishi S."/>
            <person name="Hori S."/>
            <person name="Arai W."/>
            <person name="Tsubouchi T."/>
            <person name="Morono Y."/>
            <person name="Uchiyama I."/>
            <person name="Ito T."/>
            <person name="Fujiyama A."/>
            <person name="Inagaki F."/>
            <person name="Takami H."/>
        </authorList>
    </citation>
    <scope>NUCLEOTIDE SEQUENCE</scope>
    <source>
        <strain evidence="9">Expedition CK06-06</strain>
    </source>
</reference>
<evidence type="ECO:0000256" key="1">
    <source>
        <dbReference type="ARBA" id="ARBA00001966"/>
    </source>
</evidence>
<evidence type="ECO:0000256" key="3">
    <source>
        <dbReference type="ARBA" id="ARBA00022485"/>
    </source>
</evidence>
<sequence>MAISVFDLFTIGIGPSSSHSIGPMRAARRFVDRLRTEGLLDLCMGVTVRLYGSLALTGKGHGTDKAILLGLEGTTPEGIDPDEVEPRVAAIRESGRLTLGGGPTIAFDEAKQLLFLRKESLPQHPNGMRFTACDADGKTLVEYTCFSIGGGFVVDEADAAQNQLSHDETQLPHPYRTGDDLLKMAAAS</sequence>
<gene>
    <name evidence="9" type="ORF">S01H1_61641</name>
</gene>
<evidence type="ECO:0000256" key="7">
    <source>
        <dbReference type="ARBA" id="ARBA00023239"/>
    </source>
</evidence>
<dbReference type="EMBL" id="BARS01040435">
    <property type="protein sequence ID" value="GAG35710.1"/>
    <property type="molecule type" value="Genomic_DNA"/>
</dbReference>
<comment type="caution">
    <text evidence="9">The sequence shown here is derived from an EMBL/GenBank/DDBJ whole genome shotgun (WGS) entry which is preliminary data.</text>
</comment>
<evidence type="ECO:0000256" key="4">
    <source>
        <dbReference type="ARBA" id="ARBA00022723"/>
    </source>
</evidence>
<name>X0WYC1_9ZZZZ</name>
<keyword evidence="4" id="KW-0479">Metal-binding</keyword>
<evidence type="ECO:0000256" key="2">
    <source>
        <dbReference type="ARBA" id="ARBA00022432"/>
    </source>
</evidence>
<evidence type="ECO:0000313" key="9">
    <source>
        <dbReference type="EMBL" id="GAG35710.1"/>
    </source>
</evidence>
<proteinExistence type="predicted"/>
<dbReference type="FunFam" id="3.30.1330.90:FF:000001">
    <property type="entry name" value="L-serine ammonia-lyase 1"/>
    <property type="match status" value="1"/>
</dbReference>
<dbReference type="GO" id="GO:0003941">
    <property type="term" value="F:L-serine ammonia-lyase activity"/>
    <property type="evidence" value="ECO:0007669"/>
    <property type="project" value="InterPro"/>
</dbReference>
<feature type="non-terminal residue" evidence="9">
    <location>
        <position position="188"/>
    </location>
</feature>
<dbReference type="InterPro" id="IPR051318">
    <property type="entry name" value="Fe-S_L-Ser"/>
</dbReference>
<dbReference type="InterPro" id="IPR029009">
    <property type="entry name" value="ASB_dom_sf"/>
</dbReference>
<organism evidence="9">
    <name type="scientific">marine sediment metagenome</name>
    <dbReference type="NCBI Taxonomy" id="412755"/>
    <lineage>
        <taxon>unclassified sequences</taxon>
        <taxon>metagenomes</taxon>
        <taxon>ecological metagenomes</taxon>
    </lineage>
</organism>
<dbReference type="GO" id="GO:0051539">
    <property type="term" value="F:4 iron, 4 sulfur cluster binding"/>
    <property type="evidence" value="ECO:0007669"/>
    <property type="project" value="UniProtKB-KW"/>
</dbReference>
<evidence type="ECO:0000256" key="6">
    <source>
        <dbReference type="ARBA" id="ARBA00023014"/>
    </source>
</evidence>
<keyword evidence="3" id="KW-0004">4Fe-4S</keyword>
<dbReference type="SUPFAM" id="SSF143548">
    <property type="entry name" value="Serine metabolism enzymes domain"/>
    <property type="match status" value="1"/>
</dbReference>
<feature type="domain" description="Serine dehydratase beta chain" evidence="8">
    <location>
        <begin position="4"/>
        <end position="157"/>
    </location>
</feature>
<dbReference type="GO" id="GO:0006094">
    <property type="term" value="P:gluconeogenesis"/>
    <property type="evidence" value="ECO:0007669"/>
    <property type="project" value="UniProtKB-KW"/>
</dbReference>
<keyword evidence="5" id="KW-0408">Iron</keyword>
<accession>X0WYC1</accession>
<keyword evidence="7" id="KW-0456">Lyase</keyword>
<dbReference type="Gene3D" id="3.30.1330.90">
    <property type="entry name" value="D-3-phosphoglycerate dehydrogenase, domain 3"/>
    <property type="match status" value="1"/>
</dbReference>
<keyword evidence="2" id="KW-0312">Gluconeogenesis</keyword>
<dbReference type="AlphaFoldDB" id="X0WYC1"/>